<name>A0ABV5K7U3_9ACTN</name>
<protein>
    <submittedName>
        <fullName evidence="2">Uncharacterized protein</fullName>
    </submittedName>
</protein>
<feature type="region of interest" description="Disordered" evidence="1">
    <location>
        <begin position="94"/>
        <end position="126"/>
    </location>
</feature>
<dbReference type="PANTHER" id="PTHR39338:SF6">
    <property type="entry name" value="BLL5662 PROTEIN"/>
    <property type="match status" value="1"/>
</dbReference>
<feature type="non-terminal residue" evidence="2">
    <location>
        <position position="151"/>
    </location>
</feature>
<sequence>MSAPVSAPVSTPVSAPTSAHAPDEVLLAFARALRAAGVGVTHDRAAGFLEATALVGLGARGATYAAGRATLCSTPDDLLRYDQVFEAFFDARDGLPREKPAAPSRPVTSSIALGEGAGEGDADEQDDAVRALASEVEVLRHRDLATMTAAE</sequence>
<keyword evidence="3" id="KW-1185">Reference proteome</keyword>
<evidence type="ECO:0000313" key="2">
    <source>
        <dbReference type="EMBL" id="MFB9312437.1"/>
    </source>
</evidence>
<dbReference type="PANTHER" id="PTHR39338">
    <property type="entry name" value="BLL5662 PROTEIN-RELATED"/>
    <property type="match status" value="1"/>
</dbReference>
<gene>
    <name evidence="2" type="ORF">ACFFRI_05220</name>
</gene>
<reference evidence="2 3" key="1">
    <citation type="submission" date="2024-09" db="EMBL/GenBank/DDBJ databases">
        <authorList>
            <person name="Sun Q."/>
            <person name="Mori K."/>
        </authorList>
    </citation>
    <scope>NUCLEOTIDE SEQUENCE [LARGE SCALE GENOMIC DNA]</scope>
    <source>
        <strain evidence="2 3">JCM 9626</strain>
    </source>
</reference>
<accession>A0ABV5K7U3</accession>
<evidence type="ECO:0000313" key="3">
    <source>
        <dbReference type="Proteomes" id="UP001589750"/>
    </source>
</evidence>
<evidence type="ECO:0000256" key="1">
    <source>
        <dbReference type="SAM" id="MobiDB-lite"/>
    </source>
</evidence>
<comment type="caution">
    <text evidence="2">The sequence shown here is derived from an EMBL/GenBank/DDBJ whole genome shotgun (WGS) entry which is preliminary data.</text>
</comment>
<dbReference type="Proteomes" id="UP001589750">
    <property type="component" value="Unassembled WGS sequence"/>
</dbReference>
<dbReference type="EMBL" id="JBHMDG010000005">
    <property type="protein sequence ID" value="MFB9312437.1"/>
    <property type="molecule type" value="Genomic_DNA"/>
</dbReference>
<proteinExistence type="predicted"/>
<organism evidence="2 3">
    <name type="scientific">Nocardioides plantarum</name>
    <dbReference type="NCBI Taxonomy" id="29299"/>
    <lineage>
        <taxon>Bacteria</taxon>
        <taxon>Bacillati</taxon>
        <taxon>Actinomycetota</taxon>
        <taxon>Actinomycetes</taxon>
        <taxon>Propionibacteriales</taxon>
        <taxon>Nocardioidaceae</taxon>
        <taxon>Nocardioides</taxon>
    </lineage>
</organism>